<reference evidence="2 3" key="1">
    <citation type="submission" date="2018-12" db="EMBL/GenBank/DDBJ databases">
        <title>Genome Sequence of Candidatus Viridilinea halotolerans isolated from saline sulfide-rich spring.</title>
        <authorList>
            <person name="Grouzdev D.S."/>
            <person name="Burganskaya E.I."/>
            <person name="Krutkina M.S."/>
            <person name="Sukhacheva M.V."/>
            <person name="Gorlenko V.M."/>
        </authorList>
    </citation>
    <scope>NUCLEOTIDE SEQUENCE [LARGE SCALE GENOMIC DNA]</scope>
    <source>
        <strain evidence="2">Chok-6</strain>
    </source>
</reference>
<evidence type="ECO:0000259" key="1">
    <source>
        <dbReference type="Pfam" id="PF12770"/>
    </source>
</evidence>
<protein>
    <submittedName>
        <fullName evidence="2">CHAT domain-containing protein</fullName>
    </submittedName>
</protein>
<evidence type="ECO:0000313" key="3">
    <source>
        <dbReference type="Proteomes" id="UP000280307"/>
    </source>
</evidence>
<sequence length="944" mass="103725">MEANQIIDLIVDPNRTLDEVAAVLEAQLPPEAIDQELLGALRVRLREEKDQALVVRGMLVGARLAPLGTASALDVYGMWLNRANPPHMDLNPLRVAAWAYRWAGDEQGRALALVNLAEGLFVRDEFAAAMATAQSALTFFLQAELEAGIVKAKLVQANTFVELQQFPQADAIFKELAASVAVDYDDPDDVVRHVEWLNIRAFAVENLCDDFAYAHQIYQQAEAALPLTGTPQPFVGSLFRLALNQGLREQRLGRHAEARRYFEAAERSLQEGLAAKFLTNADAFDLRQQQLILALLLDDRAWALTFLAQLEALVAAGEDSLKQRAELLRFKALLSDRFEQCVAEMQQAIAAFRKQGLDLLVLACSSQLAERAYEAGRHDVAAQALAQAYAVLAGHAAPRRLLELRRITAQYDPALPHDTRVATAQELAHAGDLVGAAAVWEMVGRGYEQAKELAAARDAYGHALEAAARAHGMVRLSLHTLRLGAARRRAAERSFVLAPDEPTAFGLSEQLRAQTLLDELSNAGLWRLLDHEDLREIKDAYEQLSYAQASLSLREVRVRRPLLTDSPSADASTLIRRQQAEAAYFAALQRIHDAKVIRAGWISGQPAALNAIQAALPPATLLLAPLLVGSGDAQELWATLLTNQGVPQRMCLARKSTWKGFRQRWPEVQTLATASRSDAEAMLSSLYRVFLAPLEEHLAAAQGLIIALDEALPLYPLHAAFDSTHYLLERMPVSYIPSGTVLTLLRQRQMEREQASQRWVLGYDAYGEADYPQLKGVPEELARLSAALGGAFRHGPFTPDELLALSSSARSIHLMAHGAFPAAGSGRFAQLITGPRRLYADDLYRTELHADLLFLDACHSGQVGPGLQGFSGAALVSGANAVIAAMWQVEYRAARELVRTFYHHWRSGLPCASALCRAQRDLAPQHPPGEWAHFYLTGIPDGAW</sequence>
<dbReference type="EMBL" id="RSAS01000532">
    <property type="protein sequence ID" value="RRR70332.1"/>
    <property type="molecule type" value="Genomic_DNA"/>
</dbReference>
<dbReference type="Proteomes" id="UP000280307">
    <property type="component" value="Unassembled WGS sequence"/>
</dbReference>
<evidence type="ECO:0000313" key="2">
    <source>
        <dbReference type="EMBL" id="RRR70332.1"/>
    </source>
</evidence>
<dbReference type="InterPro" id="IPR024983">
    <property type="entry name" value="CHAT_dom"/>
</dbReference>
<organism evidence="2 3">
    <name type="scientific">Candidatus Viridilinea halotolerans</name>
    <dbReference type="NCBI Taxonomy" id="2491704"/>
    <lineage>
        <taxon>Bacteria</taxon>
        <taxon>Bacillati</taxon>
        <taxon>Chloroflexota</taxon>
        <taxon>Chloroflexia</taxon>
        <taxon>Chloroflexales</taxon>
        <taxon>Chloroflexineae</taxon>
        <taxon>Oscillochloridaceae</taxon>
        <taxon>Candidatus Viridilinea</taxon>
    </lineage>
</organism>
<feature type="domain" description="CHAT" evidence="1">
    <location>
        <begin position="682"/>
        <end position="938"/>
    </location>
</feature>
<dbReference type="AlphaFoldDB" id="A0A426TXF1"/>
<dbReference type="PANTHER" id="PTHR10098">
    <property type="entry name" value="RAPSYN-RELATED"/>
    <property type="match status" value="1"/>
</dbReference>
<accession>A0A426TXF1</accession>
<name>A0A426TXF1_9CHLR</name>
<gene>
    <name evidence="2" type="ORF">EI684_13495</name>
</gene>
<proteinExistence type="predicted"/>
<comment type="caution">
    <text evidence="2">The sequence shown here is derived from an EMBL/GenBank/DDBJ whole genome shotgun (WGS) entry which is preliminary data.</text>
</comment>
<dbReference type="Pfam" id="PF12770">
    <property type="entry name" value="CHAT"/>
    <property type="match status" value="1"/>
</dbReference>